<dbReference type="AlphaFoldDB" id="K2NUB3"/>
<comment type="similarity">
    <text evidence="1">Belongs to the acyl coenzyme A hydrolase family.</text>
</comment>
<dbReference type="STRING" id="721133.SAMN05216176_11127"/>
<keyword evidence="6" id="KW-1185">Reference proteome</keyword>
<dbReference type="Gene3D" id="3.10.129.10">
    <property type="entry name" value="Hotdog Thioesterase"/>
    <property type="match status" value="1"/>
</dbReference>
<dbReference type="RefSeq" id="WP_009451477.1">
    <property type="nucleotide sequence ID" value="NZ_AMSI01000011.1"/>
</dbReference>
<evidence type="ECO:0000313" key="5">
    <source>
        <dbReference type="EMBL" id="EKF41449.1"/>
    </source>
</evidence>
<dbReference type="GO" id="GO:0005829">
    <property type="term" value="C:cytosol"/>
    <property type="evidence" value="ECO:0007669"/>
    <property type="project" value="TreeGrafter"/>
</dbReference>
<comment type="caution">
    <text evidence="5">The sequence shown here is derived from an EMBL/GenBank/DDBJ whole genome shotgun (WGS) entry which is preliminary data.</text>
</comment>
<protein>
    <submittedName>
        <fullName evidence="5">Thioesterase superfamily protein</fullName>
    </submittedName>
</protein>
<evidence type="ECO:0000256" key="2">
    <source>
        <dbReference type="ARBA" id="ARBA00022801"/>
    </source>
</evidence>
<reference evidence="5 6" key="1">
    <citation type="journal article" date="2012" name="J. Bacteriol.">
        <title>Genome Sequence of Nitratireductor indicus Type Strain C115.</title>
        <authorList>
            <person name="Lai Q."/>
            <person name="Li G."/>
            <person name="Yu Z."/>
            <person name="Shao Z."/>
        </authorList>
    </citation>
    <scope>NUCLEOTIDE SEQUENCE [LARGE SCALE GENOMIC DNA]</scope>
    <source>
        <strain evidence="5 6">C115</strain>
    </source>
</reference>
<dbReference type="Proteomes" id="UP000007374">
    <property type="component" value="Unassembled WGS sequence"/>
</dbReference>
<dbReference type="PATRIC" id="fig|1231190.3.peg.3392"/>
<evidence type="ECO:0000259" key="4">
    <source>
        <dbReference type="PROSITE" id="PS51770"/>
    </source>
</evidence>
<dbReference type="InterPro" id="IPR040170">
    <property type="entry name" value="Cytosol_ACT"/>
</dbReference>
<feature type="domain" description="HotDog ACOT-type" evidence="4">
    <location>
        <begin position="7"/>
        <end position="119"/>
    </location>
</feature>
<dbReference type="OrthoDB" id="9801856at2"/>
<evidence type="ECO:0000313" key="6">
    <source>
        <dbReference type="Proteomes" id="UP000007374"/>
    </source>
</evidence>
<dbReference type="GO" id="GO:0006637">
    <property type="term" value="P:acyl-CoA metabolic process"/>
    <property type="evidence" value="ECO:0007669"/>
    <property type="project" value="TreeGrafter"/>
</dbReference>
<sequence length="136" mass="14779">MELHASPEGEVRFFELVIPSLTNHYGTLYGANALHLMGKAAFVCAARYARCPVVMAKADSIEFHKPFRLGEIADIRARVVFRGRSSMTVLVEVEAEDPDAGVSDMALSGRFMMVAVNADGVPTPIPNQAKPEEVTT</sequence>
<dbReference type="InterPro" id="IPR033120">
    <property type="entry name" value="HOTDOG_ACOT"/>
</dbReference>
<dbReference type="GO" id="GO:0052816">
    <property type="term" value="F:long-chain fatty acyl-CoA hydrolase activity"/>
    <property type="evidence" value="ECO:0007669"/>
    <property type="project" value="TreeGrafter"/>
</dbReference>
<accession>K2NUB3</accession>
<dbReference type="InterPro" id="IPR029069">
    <property type="entry name" value="HotDog_dom_sf"/>
</dbReference>
<evidence type="ECO:0000256" key="3">
    <source>
        <dbReference type="PROSITE-ProRule" id="PRU01106"/>
    </source>
</evidence>
<dbReference type="PROSITE" id="PS51770">
    <property type="entry name" value="HOTDOG_ACOT"/>
    <property type="match status" value="1"/>
</dbReference>
<dbReference type="Pfam" id="PF03061">
    <property type="entry name" value="4HBT"/>
    <property type="match status" value="1"/>
</dbReference>
<keyword evidence="2 3" id="KW-0378">Hydrolase</keyword>
<gene>
    <name evidence="5" type="ORF">NA8A_16396</name>
</gene>
<evidence type="ECO:0000256" key="1">
    <source>
        <dbReference type="ARBA" id="ARBA00010458"/>
    </source>
</evidence>
<dbReference type="PANTHER" id="PTHR11049">
    <property type="entry name" value="ACYL COENZYME A THIOESTER HYDROLASE"/>
    <property type="match status" value="1"/>
</dbReference>
<organism evidence="5 6">
    <name type="scientific">Nitratireductor indicus C115</name>
    <dbReference type="NCBI Taxonomy" id="1231190"/>
    <lineage>
        <taxon>Bacteria</taxon>
        <taxon>Pseudomonadati</taxon>
        <taxon>Pseudomonadota</taxon>
        <taxon>Alphaproteobacteria</taxon>
        <taxon>Hyphomicrobiales</taxon>
        <taxon>Phyllobacteriaceae</taxon>
        <taxon>Nitratireductor</taxon>
    </lineage>
</organism>
<name>K2NUB3_9HYPH</name>
<dbReference type="CDD" id="cd03442">
    <property type="entry name" value="BFIT_BACH"/>
    <property type="match status" value="1"/>
</dbReference>
<dbReference type="PANTHER" id="PTHR11049:SF24">
    <property type="entry name" value="CYTOSOLIC ACYL COENZYME A THIOESTER HYDROLASE"/>
    <property type="match status" value="1"/>
</dbReference>
<dbReference type="InterPro" id="IPR006683">
    <property type="entry name" value="Thioestr_dom"/>
</dbReference>
<dbReference type="EMBL" id="AMSI01000011">
    <property type="protein sequence ID" value="EKF41449.1"/>
    <property type="molecule type" value="Genomic_DNA"/>
</dbReference>
<dbReference type="GO" id="GO:0009062">
    <property type="term" value="P:fatty acid catabolic process"/>
    <property type="evidence" value="ECO:0007669"/>
    <property type="project" value="TreeGrafter"/>
</dbReference>
<proteinExistence type="inferred from homology"/>
<dbReference type="eggNOG" id="COG1607">
    <property type="taxonomic scope" value="Bacteria"/>
</dbReference>
<dbReference type="SUPFAM" id="SSF54637">
    <property type="entry name" value="Thioesterase/thiol ester dehydrase-isomerase"/>
    <property type="match status" value="1"/>
</dbReference>